<evidence type="ECO:0000313" key="11">
    <source>
        <dbReference type="EMBL" id="SBT79725.1"/>
    </source>
</evidence>
<dbReference type="CDD" id="cd07035">
    <property type="entry name" value="TPP_PYR_POX_like"/>
    <property type="match status" value="1"/>
</dbReference>
<reference evidence="11 12" key="1">
    <citation type="submission" date="2016-06" db="EMBL/GenBank/DDBJ databases">
        <authorList>
            <consortium name="Pathogen Informatics"/>
        </authorList>
    </citation>
    <scope>NUCLEOTIDE SEQUENCE [LARGE SCALE GENOMIC DNA]</scope>
    <source>
        <strain evidence="11">PmlGA01</strain>
    </source>
</reference>
<dbReference type="SUPFAM" id="SSF52467">
    <property type="entry name" value="DHS-like NAD/FAD-binding domain"/>
    <property type="match status" value="1"/>
</dbReference>
<evidence type="ECO:0000256" key="2">
    <source>
        <dbReference type="ARBA" id="ARBA00007812"/>
    </source>
</evidence>
<feature type="region of interest" description="Disordered" evidence="5">
    <location>
        <begin position="1307"/>
        <end position="1327"/>
    </location>
</feature>
<dbReference type="Gene3D" id="3.40.50.1220">
    <property type="entry name" value="TPP-binding domain"/>
    <property type="match status" value="1"/>
</dbReference>
<accession>A0A1C3KZQ2</accession>
<dbReference type="InterPro" id="IPR012001">
    <property type="entry name" value="Thiamin_PyroP_enz_TPP-bd_dom"/>
</dbReference>
<dbReference type="InterPro" id="IPR000873">
    <property type="entry name" value="AMP-dep_synth/lig_dom"/>
</dbReference>
<evidence type="ECO:0000259" key="9">
    <source>
        <dbReference type="Pfam" id="PF02775"/>
    </source>
</evidence>
<feature type="transmembrane region" description="Helical" evidence="6">
    <location>
        <begin position="276"/>
        <end position="297"/>
    </location>
</feature>
<dbReference type="GO" id="GO:0006631">
    <property type="term" value="P:fatty acid metabolic process"/>
    <property type="evidence" value="ECO:0007669"/>
    <property type="project" value="TreeGrafter"/>
</dbReference>
<evidence type="ECO:0000256" key="5">
    <source>
        <dbReference type="SAM" id="MobiDB-lite"/>
    </source>
</evidence>
<feature type="transmembrane region" description="Helical" evidence="6">
    <location>
        <begin position="731"/>
        <end position="750"/>
    </location>
</feature>
<keyword evidence="6" id="KW-0472">Membrane</keyword>
<dbReference type="InterPro" id="IPR045851">
    <property type="entry name" value="AMP-bd_C_sf"/>
</dbReference>
<dbReference type="Gene3D" id="3.30.300.30">
    <property type="match status" value="1"/>
</dbReference>
<comment type="similarity">
    <text evidence="2">Belongs to the TPP enzyme family.</text>
</comment>
<evidence type="ECO:0000256" key="6">
    <source>
        <dbReference type="SAM" id="Phobius"/>
    </source>
</evidence>
<proteinExistence type="inferred from homology"/>
<dbReference type="Pfam" id="PF02775">
    <property type="entry name" value="TPP_enzyme_C"/>
    <property type="match status" value="1"/>
</dbReference>
<dbReference type="VEuPathDB" id="PlasmoDB:PmUG01_11044100"/>
<sequence length="1411" mass="162828">MAEKYTLENFLELKNVNDRYIVDLNTEKKQFSYKELYEEIENFLIFFKSINIIPGDEISIILFNSIEYVLSFLSINFNKNICLPQNTNLKKEEYIKYLVNNCKYIIIHDYNENDENYASIKNKHSYYKNVCSYIEDLAEEYQIGLIKIKKNKNKPYFTYSYTANGIDKKDSKMVASKEPLKGVGNPKNDICLHLHTSGTTSKVKIVQLTNNNIKTTIRNIINSYYINKEDNTVIVMPLYHVHGLIGVLLPILFSKGNVLFQVGHTFSASEFWENVVHYNITYFSAVPTILNILLIRYEKDYIIKGKKNNEKIQHKLKFIRTSSSYLDEKLEKEIEEKFETTVLQAYGMTEACHQVSSNKFIMNNSENVISGVSKKFKSVGIPNVGVIIYNEEKKKICDYNELGEICISGKNIMYGYKEAKDNDHIFVYVNTIEQKTNYMMKNKFLEISERVPFFKTGDIGYIDEDNFLFISGRIKDIINRGGEKIIPNEIDDVLKGNKLVRDCLTFACKDDIYGEVINSAVILDERGLMIDGNGEAYAIQAGQNSQTNQTSQACKSNLSTALTTSSLSPHVSSEKKDPIKEEGEVDALKEYDIHMSINLNLYYYKYREELISYVKNRLANFKVPQNVYFVNNFLKTDTGKLSRRKVSESTENLKKMEINVFDVIALIFRKYEIDYIYGLYGIPINKIIYSFIKNGIYYISFRNEINASLSCNYVNYFDMDKNKKKKKKKKIGILLTCSGPAFINTLSGLYNAKINHFPMVLICFENYIDEKLSLFEKYNNFQYFAQYNFLKKAKEICFESYHVDSLESFSEQFHNCVCTAIKNKYPVYLNIDYKLIGEKITIDNAIKTLEVSDRNVEAYFGYTMNRIVPNEEQLLFAKLVDSFCNIYKSNKKGVIFLGINCNEGIKYILKIAQLLKLPIYTTAMAKSFIKENYVYNVNACKSYLFENIDFCFAIGSLFNFYFNFGNFKNCKRQNMICIDLKNDQYEQGNPSICDHYFFFDLYYVLKNLYLKIKKSPITIDENVDIGARKKWIADLGDIKKRTIDKLCMDVKNVYFGKYENCGNNKFTMEQALLIIRNILIDYFFSKNGIDEIFKKKYFINYLKYVDSKLIADFVNTAHDNKSVCSDSIRGALNISSPLATDDEVPEEDCDLSDSSCDEYLSDEQVWKSSTKRNSTNSGGNNCGSNNSSKCTAYSKFLTKDIKERIIITNEGSITLILGILYLPKFGPFNYVIPQINGMMGIAMNASISAALNNSGNIVFSILGDSSFGFTSNEIETMCRLKLKIVLIIFNNNGIYGDRDYQEKGVKKVKGNEKDDEKDDEKGVVKDDSKEKGKIVDTNFYLQNPSSLYFFSKYENYIISHGGYGCYIDNKEEFIKKMKYVTDENFKNFPALLNVIIQDSGSVNFHFDKLIQ</sequence>
<keyword evidence="6" id="KW-1133">Transmembrane helix</keyword>
<evidence type="ECO:0000256" key="3">
    <source>
        <dbReference type="ARBA" id="ARBA00022598"/>
    </source>
</evidence>
<dbReference type="InterPro" id="IPR012000">
    <property type="entry name" value="Thiamin_PyroP_enz_cen_dom"/>
</dbReference>
<evidence type="ECO:0000313" key="12">
    <source>
        <dbReference type="Proteomes" id="UP000219799"/>
    </source>
</evidence>
<dbReference type="Gene3D" id="3.40.50.12780">
    <property type="entry name" value="N-terminal domain of ligase-like"/>
    <property type="match status" value="1"/>
</dbReference>
<feature type="transmembrane region" description="Helical" evidence="6">
    <location>
        <begin position="233"/>
        <end position="253"/>
    </location>
</feature>
<evidence type="ECO:0000259" key="8">
    <source>
        <dbReference type="Pfam" id="PF00501"/>
    </source>
</evidence>
<dbReference type="EMBL" id="LT594499">
    <property type="protein sequence ID" value="SBT79725.1"/>
    <property type="molecule type" value="Genomic_DNA"/>
</dbReference>
<organism evidence="11 12">
    <name type="scientific">Plasmodium malariae</name>
    <dbReference type="NCBI Taxonomy" id="5858"/>
    <lineage>
        <taxon>Eukaryota</taxon>
        <taxon>Sar</taxon>
        <taxon>Alveolata</taxon>
        <taxon>Apicomplexa</taxon>
        <taxon>Aconoidasida</taxon>
        <taxon>Haemosporida</taxon>
        <taxon>Plasmodiidae</taxon>
        <taxon>Plasmodium</taxon>
        <taxon>Plasmodium (Plasmodium)</taxon>
    </lineage>
</organism>
<name>A0A1C3KZQ2_PLAMA</name>
<feature type="domain" description="Thiamine pyrophosphate enzyme N-terminal TPP-binding" evidence="10">
    <location>
        <begin position="659"/>
        <end position="768"/>
    </location>
</feature>
<dbReference type="Pfam" id="PF02776">
    <property type="entry name" value="TPP_enzyme_N"/>
    <property type="match status" value="1"/>
</dbReference>
<dbReference type="GO" id="GO:0000287">
    <property type="term" value="F:magnesium ion binding"/>
    <property type="evidence" value="ECO:0007669"/>
    <property type="project" value="InterPro"/>
</dbReference>
<feature type="domain" description="AMP-dependent synthetase/ligase" evidence="8">
    <location>
        <begin position="20"/>
        <end position="416"/>
    </location>
</feature>
<dbReference type="Proteomes" id="UP000219799">
    <property type="component" value="Chromosome 11"/>
</dbReference>
<dbReference type="Pfam" id="PF00205">
    <property type="entry name" value="TPP_enzyme_M"/>
    <property type="match status" value="1"/>
</dbReference>
<dbReference type="PANTHER" id="PTHR43201:SF5">
    <property type="entry name" value="MEDIUM-CHAIN ACYL-COA LIGASE ACSF2, MITOCHONDRIAL"/>
    <property type="match status" value="1"/>
</dbReference>
<dbReference type="PANTHER" id="PTHR43201">
    <property type="entry name" value="ACYL-COA SYNTHETASE"/>
    <property type="match status" value="1"/>
</dbReference>
<dbReference type="InterPro" id="IPR029061">
    <property type="entry name" value="THDP-binding"/>
</dbReference>
<dbReference type="SUPFAM" id="SSF52518">
    <property type="entry name" value="Thiamin diphosphate-binding fold (THDP-binding)"/>
    <property type="match status" value="2"/>
</dbReference>
<dbReference type="InterPro" id="IPR011766">
    <property type="entry name" value="TPP_enzyme_TPP-bd"/>
</dbReference>
<comment type="similarity">
    <text evidence="1">Belongs to the ATP-dependent AMP-binding enzyme family.</text>
</comment>
<dbReference type="GO" id="GO:0031956">
    <property type="term" value="F:medium-chain fatty acid-CoA ligase activity"/>
    <property type="evidence" value="ECO:0007669"/>
    <property type="project" value="TreeGrafter"/>
</dbReference>
<evidence type="ECO:0000256" key="1">
    <source>
        <dbReference type="ARBA" id="ARBA00006432"/>
    </source>
</evidence>
<feature type="domain" description="Thiamine pyrophosphate enzyme central" evidence="7">
    <location>
        <begin position="888"/>
        <end position="984"/>
    </location>
</feature>
<protein>
    <submittedName>
        <fullName evidence="11">Acyl-CoA synthetase, putative</fullName>
    </submittedName>
</protein>
<keyword evidence="4" id="KW-0786">Thiamine pyrophosphate</keyword>
<gene>
    <name evidence="11" type="primary">ACS12</name>
    <name evidence="11" type="ORF">PMLGA01_110032300</name>
</gene>
<dbReference type="GO" id="GO:0030976">
    <property type="term" value="F:thiamine pyrophosphate binding"/>
    <property type="evidence" value="ECO:0007669"/>
    <property type="project" value="InterPro"/>
</dbReference>
<keyword evidence="3" id="KW-0436">Ligase</keyword>
<dbReference type="SUPFAM" id="SSF56801">
    <property type="entry name" value="Acetyl-CoA synthetase-like"/>
    <property type="match status" value="1"/>
</dbReference>
<evidence type="ECO:0000259" key="7">
    <source>
        <dbReference type="Pfam" id="PF00205"/>
    </source>
</evidence>
<evidence type="ECO:0000256" key="4">
    <source>
        <dbReference type="ARBA" id="ARBA00023052"/>
    </source>
</evidence>
<dbReference type="InterPro" id="IPR029035">
    <property type="entry name" value="DHS-like_NAD/FAD-binding_dom"/>
</dbReference>
<dbReference type="Gene3D" id="3.40.50.970">
    <property type="match status" value="2"/>
</dbReference>
<dbReference type="Pfam" id="PF00501">
    <property type="entry name" value="AMP-binding"/>
    <property type="match status" value="1"/>
</dbReference>
<feature type="domain" description="Thiamine pyrophosphate enzyme TPP-binding" evidence="9">
    <location>
        <begin position="1222"/>
        <end position="1304"/>
    </location>
</feature>
<dbReference type="InterPro" id="IPR042099">
    <property type="entry name" value="ANL_N_sf"/>
</dbReference>
<evidence type="ECO:0000259" key="10">
    <source>
        <dbReference type="Pfam" id="PF02776"/>
    </source>
</evidence>
<keyword evidence="6" id="KW-0812">Transmembrane</keyword>